<organism evidence="1 2">
    <name type="scientific">Abeliophyllum distichum</name>
    <dbReference type="NCBI Taxonomy" id="126358"/>
    <lineage>
        <taxon>Eukaryota</taxon>
        <taxon>Viridiplantae</taxon>
        <taxon>Streptophyta</taxon>
        <taxon>Embryophyta</taxon>
        <taxon>Tracheophyta</taxon>
        <taxon>Spermatophyta</taxon>
        <taxon>Magnoliopsida</taxon>
        <taxon>eudicotyledons</taxon>
        <taxon>Gunneridae</taxon>
        <taxon>Pentapetalae</taxon>
        <taxon>asterids</taxon>
        <taxon>lamiids</taxon>
        <taxon>Lamiales</taxon>
        <taxon>Oleaceae</taxon>
        <taxon>Forsythieae</taxon>
        <taxon>Abeliophyllum</taxon>
    </lineage>
</organism>
<dbReference type="Proteomes" id="UP001604336">
    <property type="component" value="Unassembled WGS sequence"/>
</dbReference>
<dbReference type="EMBL" id="JBFOLK010000008">
    <property type="protein sequence ID" value="KAL2491455.1"/>
    <property type="molecule type" value="Genomic_DNA"/>
</dbReference>
<protein>
    <submittedName>
        <fullName evidence="1">B3 domain-containing transcription factor ABI3</fullName>
    </submittedName>
</protein>
<reference evidence="2" key="1">
    <citation type="submission" date="2024-07" db="EMBL/GenBank/DDBJ databases">
        <title>Two chromosome-level genome assemblies of Korean endemic species Abeliophyllum distichum and Forsythia ovata (Oleaceae).</title>
        <authorList>
            <person name="Jang H."/>
        </authorList>
    </citation>
    <scope>NUCLEOTIDE SEQUENCE [LARGE SCALE GENOMIC DNA]</scope>
</reference>
<proteinExistence type="predicted"/>
<comment type="caution">
    <text evidence="1">The sequence shown here is derived from an EMBL/GenBank/DDBJ whole genome shotgun (WGS) entry which is preliminary data.</text>
</comment>
<gene>
    <name evidence="1" type="ORF">Adt_27083</name>
</gene>
<evidence type="ECO:0000313" key="2">
    <source>
        <dbReference type="Proteomes" id="UP001604336"/>
    </source>
</evidence>
<sequence length="146" mass="16462">MSGEGGCGGEPQSPYLQYEELVQNPALLAFPPPPPSSAYDGNPYSNRVPIHISVNPSMNQVINGISYPYPLEYNMMEHVQSWHSSQFSISSSQYNPYVENCYIPQGIHHHQVVFNRNPFQIFDMNGERLVRLGSSATKEARDKIMD</sequence>
<name>A0ABD1RSQ4_9LAMI</name>
<accession>A0ABD1RSQ4</accession>
<keyword evidence="2" id="KW-1185">Reference proteome</keyword>
<dbReference type="AlphaFoldDB" id="A0ABD1RSQ4"/>
<evidence type="ECO:0000313" key="1">
    <source>
        <dbReference type="EMBL" id="KAL2491455.1"/>
    </source>
</evidence>